<accession>A0A7S3H6L9</accession>
<dbReference type="AlphaFoldDB" id="A0A7S3H6L9"/>
<keyword evidence="1" id="KW-0732">Signal</keyword>
<name>A0A7S3H6L9_9STRA</name>
<feature type="chain" id="PRO_5031304458" evidence="1">
    <location>
        <begin position="22"/>
        <end position="587"/>
    </location>
</feature>
<evidence type="ECO:0000313" key="2">
    <source>
        <dbReference type="EMBL" id="CAE0286650.1"/>
    </source>
</evidence>
<protein>
    <submittedName>
        <fullName evidence="2">Uncharacterized protein</fullName>
    </submittedName>
</protein>
<proteinExistence type="predicted"/>
<feature type="signal peptide" evidence="1">
    <location>
        <begin position="1"/>
        <end position="21"/>
    </location>
</feature>
<sequence>MNFHVLRNAIFLLVVLSFVLAQKKNNHDKKALHIVPVLPILSTNADPVQHIGHVCSPQEPLKPIQHIYCAVESGMWNVSYIEASNKTVGCLLGGTHRCQTVAAVPTAKEILPSKPPPESPDALYNRLVAIAEKAVPETWWRQGFDNEKLQLTNNSQDLPRQQLSMHHPLNAKLHNIYRCVTRQTFIRTPFSGSSEPDDVSCSSADPNFSEFYALWQAHHTTLGGSDPDAKSALLQSATEVLHLFLELHGKSNCETLQKKIACRGALAAAAQVCSAHFLTAVVGHRRSFTESKLIRGYMLASLGRGLLHGDNSTTGNVLITAYPVQLNDFTTLQQAYLTLYTESYGAVYTAQLTKHIPLAFAPNFTVHVKEPRWTKYAHKLEPVYTSMRNWMFHEAGAIIDFGPYIPLVAFPEVRAVLQAKSQIQRVLIDIGANGFFASPKYLIDSYAMHLPFTHAVMVDPEPSFPATVPKSYSDRYNITFLPLYAEIGTDTESDVLKLLPALVKKEDFVVLKFDVDPNKFAHGCTMEWGLLFSLMQHPEVATLIDELYIELHFFLPMLNWVHYHSNWEALDTIRYLRQQGMIVHAWP</sequence>
<gene>
    <name evidence="2" type="ORF">SELO1098_LOCUS15491</name>
</gene>
<dbReference type="EMBL" id="HBIC01030615">
    <property type="protein sequence ID" value="CAE0286650.1"/>
    <property type="molecule type" value="Transcribed_RNA"/>
</dbReference>
<evidence type="ECO:0000256" key="1">
    <source>
        <dbReference type="SAM" id="SignalP"/>
    </source>
</evidence>
<reference evidence="2" key="1">
    <citation type="submission" date="2021-01" db="EMBL/GenBank/DDBJ databases">
        <authorList>
            <person name="Corre E."/>
            <person name="Pelletier E."/>
            <person name="Niang G."/>
            <person name="Scheremetjew M."/>
            <person name="Finn R."/>
            <person name="Kale V."/>
            <person name="Holt S."/>
            <person name="Cochrane G."/>
            <person name="Meng A."/>
            <person name="Brown T."/>
            <person name="Cohen L."/>
        </authorList>
    </citation>
    <scope>NUCLEOTIDE SEQUENCE</scope>
    <source>
        <strain evidence="2">CCAP 955/1</strain>
    </source>
</reference>
<organism evidence="2">
    <name type="scientific">Spumella elongata</name>
    <dbReference type="NCBI Taxonomy" id="89044"/>
    <lineage>
        <taxon>Eukaryota</taxon>
        <taxon>Sar</taxon>
        <taxon>Stramenopiles</taxon>
        <taxon>Ochrophyta</taxon>
        <taxon>Chrysophyceae</taxon>
        <taxon>Chromulinales</taxon>
        <taxon>Chromulinaceae</taxon>
        <taxon>Spumella</taxon>
    </lineage>
</organism>